<dbReference type="InterPro" id="IPR029026">
    <property type="entry name" value="tRNA_m1G_MTases_N"/>
</dbReference>
<evidence type="ECO:0000256" key="2">
    <source>
        <dbReference type="ARBA" id="ARBA00022679"/>
    </source>
</evidence>
<feature type="binding site" evidence="5">
    <location>
        <position position="75"/>
    </location>
    <ligand>
        <name>S-adenosyl-L-methionine</name>
        <dbReference type="ChEBI" id="CHEBI:59789"/>
    </ligand>
</feature>
<dbReference type="NCBIfam" id="NF000989">
    <property type="entry name" value="PRK00103.2-3"/>
    <property type="match status" value="1"/>
</dbReference>
<comment type="function">
    <text evidence="5">Specifically methylates the pseudouridine at position 1915 (m3Psi1915) in 23S rRNA.</text>
</comment>
<dbReference type="PIRSF" id="PIRSF004505">
    <property type="entry name" value="MT_bac"/>
    <property type="match status" value="1"/>
</dbReference>
<dbReference type="InterPro" id="IPR003742">
    <property type="entry name" value="RlmH-like"/>
</dbReference>
<evidence type="ECO:0000256" key="5">
    <source>
        <dbReference type="HAMAP-Rule" id="MF_00658"/>
    </source>
</evidence>
<dbReference type="SUPFAM" id="SSF75217">
    <property type="entry name" value="alpha/beta knot"/>
    <property type="match status" value="1"/>
</dbReference>
<organism evidence="6 7">
    <name type="scientific">Terrihabitans soli</name>
    <dbReference type="NCBI Taxonomy" id="708113"/>
    <lineage>
        <taxon>Bacteria</taxon>
        <taxon>Pseudomonadati</taxon>
        <taxon>Pseudomonadota</taxon>
        <taxon>Alphaproteobacteria</taxon>
        <taxon>Hyphomicrobiales</taxon>
        <taxon>Terrihabitans</taxon>
    </lineage>
</organism>
<dbReference type="GO" id="GO:0070038">
    <property type="term" value="F:rRNA (pseudouridine-N3-)-methyltransferase activity"/>
    <property type="evidence" value="ECO:0007669"/>
    <property type="project" value="UniProtKB-UniRule"/>
</dbReference>
<gene>
    <name evidence="5 6" type="primary">rlmH</name>
    <name evidence="6" type="ORF">IZ6_01520</name>
</gene>
<reference evidence="6 7" key="1">
    <citation type="submission" date="2020-08" db="EMBL/GenBank/DDBJ databases">
        <title>Genome sequence of Rhizobiales bacterium strain IZ6.</title>
        <authorList>
            <person name="Nakai R."/>
            <person name="Naganuma T."/>
        </authorList>
    </citation>
    <scope>NUCLEOTIDE SEQUENCE [LARGE SCALE GENOMIC DNA]</scope>
    <source>
        <strain evidence="6 7">IZ6</strain>
    </source>
</reference>
<dbReference type="EMBL" id="AP023361">
    <property type="protein sequence ID" value="BCJ89417.1"/>
    <property type="molecule type" value="Genomic_DNA"/>
</dbReference>
<evidence type="ECO:0000256" key="3">
    <source>
        <dbReference type="ARBA" id="ARBA00022691"/>
    </source>
</evidence>
<evidence type="ECO:0000256" key="4">
    <source>
        <dbReference type="ARBA" id="ARBA00038303"/>
    </source>
</evidence>
<keyword evidence="2 5" id="KW-0808">Transferase</keyword>
<comment type="subunit">
    <text evidence="5">Homodimer.</text>
</comment>
<dbReference type="PANTHER" id="PTHR33603:SF1">
    <property type="entry name" value="RIBOSOMAL RNA LARGE SUBUNIT METHYLTRANSFERASE H"/>
    <property type="match status" value="1"/>
</dbReference>
<dbReference type="EC" id="2.1.1.177" evidence="5"/>
<dbReference type="RefSeq" id="WP_222876128.1">
    <property type="nucleotide sequence ID" value="NZ_AP023361.1"/>
</dbReference>
<protein>
    <recommendedName>
        <fullName evidence="5">Ribosomal RNA large subunit methyltransferase H</fullName>
        <ecNumber evidence="5">2.1.1.177</ecNumber>
    </recommendedName>
    <alternativeName>
        <fullName evidence="5">23S rRNA (pseudouridine1915-N3)-methyltransferase</fullName>
    </alternativeName>
    <alternativeName>
        <fullName evidence="5">23S rRNA m3Psi1915 methyltransferase</fullName>
    </alternativeName>
    <alternativeName>
        <fullName evidence="5">rRNA (pseudouridine-N3-)-methyltransferase RlmH</fullName>
    </alternativeName>
</protein>
<keyword evidence="5" id="KW-0698">rRNA processing</keyword>
<keyword evidence="3 5" id="KW-0949">S-adenosyl-L-methionine</keyword>
<keyword evidence="1 5" id="KW-0489">Methyltransferase</keyword>
<sequence>MKLLIAAVGKLKHGPEGDLVARYADRTVQIGRALALAPFDIHEISESKAKRAEDRKREEAAGLTELLVPGVLIALDETGKTLTSTEFSQQLARWRDDGTQTAQFVIGGPDGLDPALRERAVLTMSFGRMTLPHQLVRALLAEQIYRAATILAGHPYHREG</sequence>
<dbReference type="InterPro" id="IPR029028">
    <property type="entry name" value="Alpha/beta_knot_MTases"/>
</dbReference>
<accession>A0A6S6QNB8</accession>
<comment type="similarity">
    <text evidence="4 5">Belongs to the RNA methyltransferase RlmH family.</text>
</comment>
<name>A0A6S6QNB8_9HYPH</name>
<dbReference type="CDD" id="cd18081">
    <property type="entry name" value="RlmH-like"/>
    <property type="match status" value="1"/>
</dbReference>
<dbReference type="Proteomes" id="UP000515317">
    <property type="component" value="Chromosome"/>
</dbReference>
<evidence type="ECO:0000256" key="1">
    <source>
        <dbReference type="ARBA" id="ARBA00022603"/>
    </source>
</evidence>
<dbReference type="KEGG" id="tso:IZ6_01520"/>
<comment type="catalytic activity">
    <reaction evidence="5">
        <text>pseudouridine(1915) in 23S rRNA + S-adenosyl-L-methionine = N(3)-methylpseudouridine(1915) in 23S rRNA + S-adenosyl-L-homocysteine + H(+)</text>
        <dbReference type="Rhea" id="RHEA:42752"/>
        <dbReference type="Rhea" id="RHEA-COMP:10221"/>
        <dbReference type="Rhea" id="RHEA-COMP:10222"/>
        <dbReference type="ChEBI" id="CHEBI:15378"/>
        <dbReference type="ChEBI" id="CHEBI:57856"/>
        <dbReference type="ChEBI" id="CHEBI:59789"/>
        <dbReference type="ChEBI" id="CHEBI:65314"/>
        <dbReference type="ChEBI" id="CHEBI:74486"/>
        <dbReference type="EC" id="2.1.1.177"/>
    </reaction>
</comment>
<feature type="binding site" evidence="5">
    <location>
        <begin position="126"/>
        <end position="131"/>
    </location>
    <ligand>
        <name>S-adenosyl-L-methionine</name>
        <dbReference type="ChEBI" id="CHEBI:59789"/>
    </ligand>
</feature>
<dbReference type="AlphaFoldDB" id="A0A6S6QNB8"/>
<proteinExistence type="inferred from homology"/>
<evidence type="ECO:0000313" key="7">
    <source>
        <dbReference type="Proteomes" id="UP000515317"/>
    </source>
</evidence>
<dbReference type="Pfam" id="PF02590">
    <property type="entry name" value="SPOUT_MTase"/>
    <property type="match status" value="1"/>
</dbReference>
<evidence type="ECO:0000313" key="6">
    <source>
        <dbReference type="EMBL" id="BCJ89417.1"/>
    </source>
</evidence>
<feature type="binding site" evidence="5">
    <location>
        <position position="107"/>
    </location>
    <ligand>
        <name>S-adenosyl-L-methionine</name>
        <dbReference type="ChEBI" id="CHEBI:59789"/>
    </ligand>
</feature>
<comment type="subcellular location">
    <subcellularLocation>
        <location evidence="5">Cytoplasm</location>
    </subcellularLocation>
</comment>
<keyword evidence="7" id="KW-1185">Reference proteome</keyword>
<keyword evidence="5" id="KW-0963">Cytoplasm</keyword>
<dbReference type="HAMAP" id="MF_00658">
    <property type="entry name" value="23SrRNA_methyltr_H"/>
    <property type="match status" value="1"/>
</dbReference>
<dbReference type="Gene3D" id="3.40.1280.10">
    <property type="match status" value="1"/>
</dbReference>
<dbReference type="GO" id="GO:0005737">
    <property type="term" value="C:cytoplasm"/>
    <property type="evidence" value="ECO:0007669"/>
    <property type="project" value="UniProtKB-SubCell"/>
</dbReference>
<dbReference type="PANTHER" id="PTHR33603">
    <property type="entry name" value="METHYLTRANSFERASE"/>
    <property type="match status" value="1"/>
</dbReference>